<accession>A0A517IBF7</accession>
<protein>
    <submittedName>
        <fullName evidence="2">SMI1/KNR4 family protein</fullName>
    </submittedName>
</protein>
<proteinExistence type="predicted"/>
<dbReference type="InterPro" id="IPR037883">
    <property type="entry name" value="Knr4/Smi1-like_sf"/>
</dbReference>
<evidence type="ECO:0000313" key="3">
    <source>
        <dbReference type="Proteomes" id="UP000317713"/>
    </source>
</evidence>
<dbReference type="Proteomes" id="UP000317713">
    <property type="component" value="Chromosome"/>
</dbReference>
<dbReference type="AlphaFoldDB" id="A0A517IBF7"/>
<dbReference type="SUPFAM" id="SSF160631">
    <property type="entry name" value="SMI1/KNR4-like"/>
    <property type="match status" value="1"/>
</dbReference>
<organism evidence="2 3">
    <name type="scientific">Brevibacillus brevis</name>
    <name type="common">Bacillus brevis</name>
    <dbReference type="NCBI Taxonomy" id="1393"/>
    <lineage>
        <taxon>Bacteria</taxon>
        <taxon>Bacillati</taxon>
        <taxon>Bacillota</taxon>
        <taxon>Bacilli</taxon>
        <taxon>Bacillales</taxon>
        <taxon>Paenibacillaceae</taxon>
        <taxon>Brevibacillus</taxon>
    </lineage>
</organism>
<gene>
    <name evidence="2" type="ORF">FPS98_20525</name>
</gene>
<dbReference type="EMBL" id="CP042161">
    <property type="protein sequence ID" value="QDS36203.1"/>
    <property type="molecule type" value="Genomic_DNA"/>
</dbReference>
<evidence type="ECO:0000259" key="1">
    <source>
        <dbReference type="Pfam" id="PF09346"/>
    </source>
</evidence>
<reference evidence="2 3" key="1">
    <citation type="submission" date="2019-07" db="EMBL/GenBank/DDBJ databases">
        <title>Characterization of Brevibacillus brevis HK544, as a potential biocontrol agent.</title>
        <authorList>
            <person name="Kim H."/>
        </authorList>
    </citation>
    <scope>NUCLEOTIDE SEQUENCE [LARGE SCALE GENOMIC DNA]</scope>
    <source>
        <strain evidence="2 3">HK544</strain>
    </source>
</reference>
<evidence type="ECO:0000313" key="2">
    <source>
        <dbReference type="EMBL" id="QDS36203.1"/>
    </source>
</evidence>
<dbReference type="Gene3D" id="3.40.1580.10">
    <property type="entry name" value="SMI1/KNR4-like"/>
    <property type="match status" value="1"/>
</dbReference>
<dbReference type="Pfam" id="PF09346">
    <property type="entry name" value="SMI1_KNR4"/>
    <property type="match status" value="1"/>
</dbReference>
<dbReference type="InterPro" id="IPR018958">
    <property type="entry name" value="Knr4/Smi1-like_dom"/>
</dbReference>
<name>A0A517IBF7_BREBE</name>
<dbReference type="RefSeq" id="WP_144617788.1">
    <property type="nucleotide sequence ID" value="NZ_CP042161.1"/>
</dbReference>
<feature type="domain" description="Knr4/Smi1-like" evidence="1">
    <location>
        <begin position="36"/>
        <end position="151"/>
    </location>
</feature>
<sequence>MSNPFEALISKIRGSRTSVDGNVHIKNEEYQFTFYISNESITDTKEKLKSFELPEDYVSFLSHYKSATLFKSAKHNSGGYDVLSTELVIGYWKAYSIDHPYYPIVWSDISNSCICVDQDRIHSGKGYLTWVGSILPDDTIDIDLTFTELLKQLIEHEGIEFWDRPIEEEE</sequence>